<dbReference type="STRING" id="1285242.A6A04_10260"/>
<dbReference type="AlphaFoldDB" id="A0A178MXY5"/>
<dbReference type="SUPFAM" id="SSF56954">
    <property type="entry name" value="Outer membrane efflux proteins (OEP)"/>
    <property type="match status" value="1"/>
</dbReference>
<organism evidence="8 9">
    <name type="scientific">Paramagnetospirillum marisnigri</name>
    <dbReference type="NCBI Taxonomy" id="1285242"/>
    <lineage>
        <taxon>Bacteria</taxon>
        <taxon>Pseudomonadati</taxon>
        <taxon>Pseudomonadota</taxon>
        <taxon>Alphaproteobacteria</taxon>
        <taxon>Rhodospirillales</taxon>
        <taxon>Magnetospirillaceae</taxon>
        <taxon>Paramagnetospirillum</taxon>
    </lineage>
</organism>
<evidence type="ECO:0000256" key="6">
    <source>
        <dbReference type="ARBA" id="ARBA00023136"/>
    </source>
</evidence>
<protein>
    <recommendedName>
        <fullName evidence="10">Outer membrane protein</fullName>
    </recommendedName>
</protein>
<comment type="caution">
    <text evidence="8">The sequence shown here is derived from an EMBL/GenBank/DDBJ whole genome shotgun (WGS) entry which is preliminary data.</text>
</comment>
<comment type="similarity">
    <text evidence="2">Belongs to the outer membrane factor (OMF) (TC 1.B.17) family.</text>
</comment>
<dbReference type="GO" id="GO:0015288">
    <property type="term" value="F:porin activity"/>
    <property type="evidence" value="ECO:0007669"/>
    <property type="project" value="TreeGrafter"/>
</dbReference>
<evidence type="ECO:0000256" key="7">
    <source>
        <dbReference type="ARBA" id="ARBA00023237"/>
    </source>
</evidence>
<evidence type="ECO:0000256" key="3">
    <source>
        <dbReference type="ARBA" id="ARBA00022448"/>
    </source>
</evidence>
<dbReference type="Proteomes" id="UP000078428">
    <property type="component" value="Unassembled WGS sequence"/>
</dbReference>
<keyword evidence="9" id="KW-1185">Reference proteome</keyword>
<dbReference type="InterPro" id="IPR051906">
    <property type="entry name" value="TolC-like"/>
</dbReference>
<dbReference type="GO" id="GO:1990281">
    <property type="term" value="C:efflux pump complex"/>
    <property type="evidence" value="ECO:0007669"/>
    <property type="project" value="TreeGrafter"/>
</dbReference>
<evidence type="ECO:0000256" key="4">
    <source>
        <dbReference type="ARBA" id="ARBA00022452"/>
    </source>
</evidence>
<keyword evidence="5" id="KW-0812">Transmembrane</keyword>
<evidence type="ECO:0000256" key="5">
    <source>
        <dbReference type="ARBA" id="ARBA00022692"/>
    </source>
</evidence>
<gene>
    <name evidence="8" type="ORF">A6A04_10260</name>
</gene>
<evidence type="ECO:0000313" key="9">
    <source>
        <dbReference type="Proteomes" id="UP000078428"/>
    </source>
</evidence>
<dbReference type="Gene3D" id="1.20.1600.10">
    <property type="entry name" value="Outer membrane efflux proteins (OEP)"/>
    <property type="match status" value="1"/>
</dbReference>
<reference evidence="8 9" key="1">
    <citation type="submission" date="2016-04" db="EMBL/GenBank/DDBJ databases">
        <title>Draft genome sequence of freshwater magnetotactic bacteria Magnetospirillum marisnigri SP-1 and Magnetospirillum moscoviense BB-1.</title>
        <authorList>
            <person name="Koziaeva V."/>
            <person name="Dziuba M.V."/>
            <person name="Ivanov T.M."/>
            <person name="Kuznetsov B."/>
            <person name="Grouzdev D.S."/>
        </authorList>
    </citation>
    <scope>NUCLEOTIDE SEQUENCE [LARGE SCALE GENOMIC DNA]</scope>
    <source>
        <strain evidence="8 9">SP-1</strain>
    </source>
</reference>
<evidence type="ECO:0000313" key="8">
    <source>
        <dbReference type="EMBL" id="OAN55939.1"/>
    </source>
</evidence>
<dbReference type="Pfam" id="PF02321">
    <property type="entry name" value="OEP"/>
    <property type="match status" value="2"/>
</dbReference>
<dbReference type="GO" id="GO:0009279">
    <property type="term" value="C:cell outer membrane"/>
    <property type="evidence" value="ECO:0007669"/>
    <property type="project" value="UniProtKB-SubCell"/>
</dbReference>
<evidence type="ECO:0000256" key="1">
    <source>
        <dbReference type="ARBA" id="ARBA00004442"/>
    </source>
</evidence>
<dbReference type="GO" id="GO:0015562">
    <property type="term" value="F:efflux transmembrane transporter activity"/>
    <property type="evidence" value="ECO:0007669"/>
    <property type="project" value="InterPro"/>
</dbReference>
<dbReference type="EMBL" id="LWQT01000010">
    <property type="protein sequence ID" value="OAN55939.1"/>
    <property type="molecule type" value="Genomic_DNA"/>
</dbReference>
<keyword evidence="3" id="KW-0813">Transport</keyword>
<dbReference type="RefSeq" id="WP_068489195.1">
    <property type="nucleotide sequence ID" value="NZ_LWQT01000010.1"/>
</dbReference>
<dbReference type="InterPro" id="IPR003423">
    <property type="entry name" value="OMP_efflux"/>
</dbReference>
<accession>A0A178MXY5</accession>
<sequence>MSAHLPAARVILSTLLAWVVYSGPASAEPLREALDRMLQSHKRLAAAEADVRASDAGALKARGGYFPDLKLTANKGRQHVHKPAPSQSTDMINRDATISLTQNLIDFGKTDAEVDKADLANTQSRTTLASVRQDLVLEGISSHINLLRAYRSLAFAEQSVENIRRQTGLEESRVELGAGMPTDVLQAKSQLAGAQARLVRARGSLVAAINRYRAVFASEPPPSKEVTTVPVPDGLLPKSLDDAVEMARDKNYQLRAARLTGQIAQAEVRRVVGAELAPKLNAVAESKVKINVDGTPGNQQEQVVKLELSYPFNLGLAPVRSLAVAREGVLAADNRHADTRDVVEEQVRNAWQALATARENADYLHNQARISAEFLSMAREERLHGRRSLIDVLAGETTLINAQSDAASAEADVGIAAFTLLKSVGVLNETLID</sequence>
<evidence type="ECO:0008006" key="10">
    <source>
        <dbReference type="Google" id="ProtNLM"/>
    </source>
</evidence>
<keyword evidence="6" id="KW-0472">Membrane</keyword>
<evidence type="ECO:0000256" key="2">
    <source>
        <dbReference type="ARBA" id="ARBA00007613"/>
    </source>
</evidence>
<keyword evidence="4" id="KW-1134">Transmembrane beta strand</keyword>
<dbReference type="PANTHER" id="PTHR30026:SF22">
    <property type="entry name" value="OUTER MEMBRANE EFFLUX PROTEIN"/>
    <property type="match status" value="1"/>
</dbReference>
<dbReference type="OrthoDB" id="9814637at2"/>
<keyword evidence="7" id="KW-0998">Cell outer membrane</keyword>
<proteinExistence type="inferred from homology"/>
<name>A0A178MXY5_9PROT</name>
<dbReference type="PANTHER" id="PTHR30026">
    <property type="entry name" value="OUTER MEMBRANE PROTEIN TOLC"/>
    <property type="match status" value="1"/>
</dbReference>
<comment type="subcellular location">
    <subcellularLocation>
        <location evidence="1">Cell outer membrane</location>
    </subcellularLocation>
</comment>